<proteinExistence type="predicted"/>
<dbReference type="AlphaFoldDB" id="A0A9Q0RN44"/>
<dbReference type="EMBL" id="JAPWDV010000002">
    <property type="protein sequence ID" value="KAJ6220165.1"/>
    <property type="molecule type" value="Genomic_DNA"/>
</dbReference>
<protein>
    <recommendedName>
        <fullName evidence="4">Secreted protein</fullName>
    </recommendedName>
</protein>
<organism evidence="2 3">
    <name type="scientific">Blomia tropicalis</name>
    <name type="common">Mite</name>
    <dbReference type="NCBI Taxonomy" id="40697"/>
    <lineage>
        <taxon>Eukaryota</taxon>
        <taxon>Metazoa</taxon>
        <taxon>Ecdysozoa</taxon>
        <taxon>Arthropoda</taxon>
        <taxon>Chelicerata</taxon>
        <taxon>Arachnida</taxon>
        <taxon>Acari</taxon>
        <taxon>Acariformes</taxon>
        <taxon>Sarcoptiformes</taxon>
        <taxon>Astigmata</taxon>
        <taxon>Glycyphagoidea</taxon>
        <taxon>Echimyopodidae</taxon>
        <taxon>Blomia</taxon>
    </lineage>
</organism>
<reference evidence="2" key="1">
    <citation type="submission" date="2022-12" db="EMBL/GenBank/DDBJ databases">
        <title>Genome assemblies of Blomia tropicalis.</title>
        <authorList>
            <person name="Cui Y."/>
        </authorList>
    </citation>
    <scope>NUCLEOTIDE SEQUENCE</scope>
    <source>
        <tissue evidence="2">Adult mites</tissue>
    </source>
</reference>
<evidence type="ECO:0000313" key="2">
    <source>
        <dbReference type="EMBL" id="KAJ6220165.1"/>
    </source>
</evidence>
<feature type="signal peptide" evidence="1">
    <location>
        <begin position="1"/>
        <end position="19"/>
    </location>
</feature>
<sequence length="179" mass="19440">MRWMFVLSFVFASLVAIQAAEFDEFDINPDFKIDAPPVTPISTGMENMLHLGINGQNTQHIPGVPGIPGLPGSNGANALSGLSSPGYGVKPLPNLPVSHGYRAPSSPPQAENIQSDLSGWGPLGKLHPKLLMKDKMVHVYHNRGPDPRYTHLQGYGRQAVPEKLQQLKTAHARSKLGFF</sequence>
<keyword evidence="1" id="KW-0732">Signal</keyword>
<gene>
    <name evidence="2" type="ORF">RDWZM_005977</name>
</gene>
<accession>A0A9Q0RN44</accession>
<name>A0A9Q0RN44_BLOTA</name>
<dbReference type="Proteomes" id="UP001142055">
    <property type="component" value="Chromosome 2"/>
</dbReference>
<feature type="chain" id="PRO_5040417328" description="Secreted protein" evidence="1">
    <location>
        <begin position="20"/>
        <end position="179"/>
    </location>
</feature>
<evidence type="ECO:0000313" key="3">
    <source>
        <dbReference type="Proteomes" id="UP001142055"/>
    </source>
</evidence>
<keyword evidence="3" id="KW-1185">Reference proteome</keyword>
<comment type="caution">
    <text evidence="2">The sequence shown here is derived from an EMBL/GenBank/DDBJ whole genome shotgun (WGS) entry which is preliminary data.</text>
</comment>
<evidence type="ECO:0008006" key="4">
    <source>
        <dbReference type="Google" id="ProtNLM"/>
    </source>
</evidence>
<evidence type="ECO:0000256" key="1">
    <source>
        <dbReference type="SAM" id="SignalP"/>
    </source>
</evidence>